<dbReference type="Pfam" id="PF00364">
    <property type="entry name" value="Biotin_lipoyl"/>
    <property type="match status" value="1"/>
</dbReference>
<dbReference type="RefSeq" id="WP_271092561.1">
    <property type="nucleotide sequence ID" value="NZ_JAPJZH010000027.1"/>
</dbReference>
<organism evidence="8 9">
    <name type="scientific">Hoeflea poritis</name>
    <dbReference type="NCBI Taxonomy" id="2993659"/>
    <lineage>
        <taxon>Bacteria</taxon>
        <taxon>Pseudomonadati</taxon>
        <taxon>Pseudomonadota</taxon>
        <taxon>Alphaproteobacteria</taxon>
        <taxon>Hyphomicrobiales</taxon>
        <taxon>Rhizobiaceae</taxon>
        <taxon>Hoeflea</taxon>
    </lineage>
</organism>
<dbReference type="PANTHER" id="PTHR23151">
    <property type="entry name" value="DIHYDROLIPOAMIDE ACETYL/SUCCINYL-TRANSFERASE-RELATED"/>
    <property type="match status" value="1"/>
</dbReference>
<accession>A0ABT4VWU9</accession>
<dbReference type="SUPFAM" id="SSF47005">
    <property type="entry name" value="Peripheral subunit-binding domain of 2-oxo acid dehydrogenase complex"/>
    <property type="match status" value="1"/>
</dbReference>
<comment type="cofactor">
    <cofactor evidence="1 4">
        <name>(R)-lipoate</name>
        <dbReference type="ChEBI" id="CHEBI:83088"/>
    </cofactor>
</comment>
<comment type="caution">
    <text evidence="8">The sequence shown here is derived from an EMBL/GenBank/DDBJ whole genome shotgun (WGS) entry which is preliminary data.</text>
</comment>
<proteinExistence type="inferred from homology"/>
<dbReference type="InterPro" id="IPR036625">
    <property type="entry name" value="E3-bd_dom_sf"/>
</dbReference>
<dbReference type="SUPFAM" id="SSF51230">
    <property type="entry name" value="Single hybrid motif"/>
    <property type="match status" value="1"/>
</dbReference>
<dbReference type="InterPro" id="IPR023213">
    <property type="entry name" value="CAT-like_dom_sf"/>
</dbReference>
<dbReference type="InterPro" id="IPR004167">
    <property type="entry name" value="PSBD"/>
</dbReference>
<feature type="compositionally biased region" description="Basic and acidic residues" evidence="5">
    <location>
        <begin position="87"/>
        <end position="96"/>
    </location>
</feature>
<dbReference type="InterPro" id="IPR045257">
    <property type="entry name" value="E2/Pdx1"/>
</dbReference>
<evidence type="ECO:0000313" key="9">
    <source>
        <dbReference type="Proteomes" id="UP001148313"/>
    </source>
</evidence>
<feature type="domain" description="Lipoyl-binding" evidence="6">
    <location>
        <begin position="2"/>
        <end position="80"/>
    </location>
</feature>
<feature type="domain" description="Peripheral subunit-binding (PSBD)" evidence="7">
    <location>
        <begin position="126"/>
        <end position="163"/>
    </location>
</feature>
<keyword evidence="3 4" id="KW-0450">Lipoyl</keyword>
<dbReference type="InterPro" id="IPR011053">
    <property type="entry name" value="Single_hybrid_motif"/>
</dbReference>
<evidence type="ECO:0000256" key="3">
    <source>
        <dbReference type="ARBA" id="ARBA00022823"/>
    </source>
</evidence>
<dbReference type="EMBL" id="JAPJZH010000027">
    <property type="protein sequence ID" value="MDA4848685.1"/>
    <property type="molecule type" value="Genomic_DNA"/>
</dbReference>
<evidence type="ECO:0000256" key="4">
    <source>
        <dbReference type="RuleBase" id="RU003423"/>
    </source>
</evidence>
<reference evidence="8" key="1">
    <citation type="submission" date="2022-11" db="EMBL/GenBank/DDBJ databases">
        <title>Hoeflea poritis sp. nov., isolated from scleractinian coral Porites lutea.</title>
        <authorList>
            <person name="Zhang G."/>
            <person name="Wei Q."/>
            <person name="Cai L."/>
        </authorList>
    </citation>
    <scope>NUCLEOTIDE SEQUENCE</scope>
    <source>
        <strain evidence="8">E7-10</strain>
    </source>
</reference>
<evidence type="ECO:0000256" key="2">
    <source>
        <dbReference type="ARBA" id="ARBA00007317"/>
    </source>
</evidence>
<protein>
    <recommendedName>
        <fullName evidence="4">Dihydrolipoamide acetyltransferase component of pyruvate dehydrogenase complex</fullName>
        <ecNumber evidence="4">2.3.1.-</ecNumber>
    </recommendedName>
</protein>
<dbReference type="Gene3D" id="4.10.320.10">
    <property type="entry name" value="E3-binding domain"/>
    <property type="match status" value="1"/>
</dbReference>
<dbReference type="InterPro" id="IPR003016">
    <property type="entry name" value="2-oxoA_DH_lipoyl-BS"/>
</dbReference>
<dbReference type="PROSITE" id="PS00189">
    <property type="entry name" value="LIPOYL"/>
    <property type="match status" value="1"/>
</dbReference>
<gene>
    <name evidence="8" type="ORF">OOZ53_25235</name>
</gene>
<keyword evidence="9" id="KW-1185">Reference proteome</keyword>
<dbReference type="SUPFAM" id="SSF52777">
    <property type="entry name" value="CoA-dependent acyltransferases"/>
    <property type="match status" value="1"/>
</dbReference>
<dbReference type="Pfam" id="PF00198">
    <property type="entry name" value="2-oxoacid_dh"/>
    <property type="match status" value="1"/>
</dbReference>
<keyword evidence="4" id="KW-0012">Acyltransferase</keyword>
<evidence type="ECO:0000259" key="6">
    <source>
        <dbReference type="PROSITE" id="PS50968"/>
    </source>
</evidence>
<evidence type="ECO:0000256" key="1">
    <source>
        <dbReference type="ARBA" id="ARBA00001938"/>
    </source>
</evidence>
<dbReference type="Proteomes" id="UP001148313">
    <property type="component" value="Unassembled WGS sequence"/>
</dbReference>
<comment type="similarity">
    <text evidence="2 4">Belongs to the 2-oxoacid dehydrogenase family.</text>
</comment>
<dbReference type="Gene3D" id="2.40.50.100">
    <property type="match status" value="1"/>
</dbReference>
<keyword evidence="4" id="KW-0808">Transferase</keyword>
<feature type="region of interest" description="Disordered" evidence="5">
    <location>
        <begin position="87"/>
        <end position="110"/>
    </location>
</feature>
<dbReference type="InterPro" id="IPR000089">
    <property type="entry name" value="Biotin_lipoyl"/>
</dbReference>
<dbReference type="PANTHER" id="PTHR23151:SF90">
    <property type="entry name" value="DIHYDROLIPOYLLYSINE-RESIDUE ACETYLTRANSFERASE COMPONENT OF PYRUVATE DEHYDROGENASE COMPLEX, MITOCHONDRIAL-RELATED"/>
    <property type="match status" value="1"/>
</dbReference>
<evidence type="ECO:0000259" key="7">
    <source>
        <dbReference type="PROSITE" id="PS51826"/>
    </source>
</evidence>
<dbReference type="Pfam" id="PF02817">
    <property type="entry name" value="E3_binding"/>
    <property type="match status" value="1"/>
</dbReference>
<dbReference type="EC" id="2.3.1.-" evidence="4"/>
<evidence type="ECO:0000256" key="5">
    <source>
        <dbReference type="SAM" id="MobiDB-lite"/>
    </source>
</evidence>
<dbReference type="PROSITE" id="PS50968">
    <property type="entry name" value="BIOTINYL_LIPOYL"/>
    <property type="match status" value="1"/>
</dbReference>
<dbReference type="PROSITE" id="PS51826">
    <property type="entry name" value="PSBD"/>
    <property type="match status" value="1"/>
</dbReference>
<name>A0ABT4VWU9_9HYPH</name>
<evidence type="ECO:0000313" key="8">
    <source>
        <dbReference type="EMBL" id="MDA4848685.1"/>
    </source>
</evidence>
<dbReference type="CDD" id="cd06849">
    <property type="entry name" value="lipoyl_domain"/>
    <property type="match status" value="1"/>
</dbReference>
<sequence>MPTEVIMPKVDMDMEAGTIAAWHIQEGDPVQKGDALFDIETDKAAMEVESPASGTLRQVRAQAGETVKIGDRIAWILADGESLEVLQREPAPRPEENTAASGPPREALPVSTPVTDAAAITTERKRATPLARRMAKAAGIDISAVAGSGPRGRVTRKDVEAAKSVASTASAPVRADAATNASKDRLDSLGIDYEVVPVDRMRATVAERLSASKATVPHFYLEADCRLDKLLAFRAEINKSLEGSGSVRISINDLLVKASAMALMAVPEANASWAGDEILRYRDANISVAVSVEGGLMTPVVRQAQSKSLLAISNEIAGLAERARAGKLASNAYQGGSFAISNLGMYGVKAFSAIINPPESMILAVGMATRQFVENDDGAPVAATVLSVRLSCDHRVVDGVSGARWLGEWQRLVENPFLLALGTS</sequence>
<dbReference type="Gene3D" id="3.30.559.10">
    <property type="entry name" value="Chloramphenicol acetyltransferase-like domain"/>
    <property type="match status" value="1"/>
</dbReference>
<dbReference type="InterPro" id="IPR001078">
    <property type="entry name" value="2-oxoacid_DH_actylTfrase"/>
</dbReference>